<evidence type="ECO:0000313" key="4">
    <source>
        <dbReference type="EMBL" id="CAK5280209.1"/>
    </source>
</evidence>
<dbReference type="InterPro" id="IPR000742">
    <property type="entry name" value="EGF"/>
</dbReference>
<feature type="non-terminal residue" evidence="4">
    <location>
        <position position="253"/>
    </location>
</feature>
<keyword evidence="5" id="KW-1185">Reference proteome</keyword>
<feature type="signal peptide" evidence="1">
    <location>
        <begin position="1"/>
        <end position="30"/>
    </location>
</feature>
<protein>
    <recommendedName>
        <fullName evidence="2 3">EGF-like domain-containing protein</fullName>
    </recommendedName>
</protein>
<keyword evidence="1" id="KW-0732">Signal</keyword>
<proteinExistence type="predicted"/>
<comment type="caution">
    <text evidence="4">The sequence shown here is derived from an EMBL/GenBank/DDBJ whole genome shotgun (WGS) entry which is preliminary data.</text>
</comment>
<dbReference type="EMBL" id="CAVNYO010000440">
    <property type="protein sequence ID" value="CAK5280209.1"/>
    <property type="molecule type" value="Genomic_DNA"/>
</dbReference>
<evidence type="ECO:0000259" key="2">
    <source>
        <dbReference type="PROSITE" id="PS00022"/>
    </source>
</evidence>
<feature type="domain" description="EGF-like" evidence="2 3">
    <location>
        <begin position="48"/>
        <end position="59"/>
    </location>
</feature>
<evidence type="ECO:0000259" key="3">
    <source>
        <dbReference type="PROSITE" id="PS01186"/>
    </source>
</evidence>
<reference evidence="4" key="1">
    <citation type="submission" date="2023-11" db="EMBL/GenBank/DDBJ databases">
        <authorList>
            <person name="De Vega J J."/>
            <person name="De Vega J J."/>
        </authorList>
    </citation>
    <scope>NUCLEOTIDE SEQUENCE</scope>
</reference>
<accession>A0AAD2K5K5</accession>
<evidence type="ECO:0000256" key="1">
    <source>
        <dbReference type="SAM" id="SignalP"/>
    </source>
</evidence>
<dbReference type="AlphaFoldDB" id="A0AAD2K5K5"/>
<organism evidence="4 5">
    <name type="scientific">Mycena citricolor</name>
    <dbReference type="NCBI Taxonomy" id="2018698"/>
    <lineage>
        <taxon>Eukaryota</taxon>
        <taxon>Fungi</taxon>
        <taxon>Dikarya</taxon>
        <taxon>Basidiomycota</taxon>
        <taxon>Agaricomycotina</taxon>
        <taxon>Agaricomycetes</taxon>
        <taxon>Agaricomycetidae</taxon>
        <taxon>Agaricales</taxon>
        <taxon>Marasmiineae</taxon>
        <taxon>Mycenaceae</taxon>
        <taxon>Mycena</taxon>
    </lineage>
</organism>
<name>A0AAD2K5K5_9AGAR</name>
<dbReference type="PROSITE" id="PS01186">
    <property type="entry name" value="EGF_2"/>
    <property type="match status" value="1"/>
</dbReference>
<dbReference type="PROSITE" id="PS00022">
    <property type="entry name" value="EGF_1"/>
    <property type="match status" value="1"/>
</dbReference>
<feature type="chain" id="PRO_5042182512" description="EGF-like domain-containing protein" evidence="1">
    <location>
        <begin position="31"/>
        <end position="253"/>
    </location>
</feature>
<evidence type="ECO:0000313" key="5">
    <source>
        <dbReference type="Proteomes" id="UP001295794"/>
    </source>
</evidence>
<gene>
    <name evidence="4" type="ORF">MYCIT1_LOCUS30696</name>
</gene>
<dbReference type="Proteomes" id="UP001295794">
    <property type="component" value="Unassembled WGS sequence"/>
</dbReference>
<sequence>MVSLPMGLVSSFSWFQPLILVCSLSVVVLAQSHCANYGQPNPNNASACLCPSGFGGPSCSSAACGGDIFQGVHRSLASNGNVTSPGCACESGWIGTGCNVCQTSSACQGAFSASGAAASNVSSITSTGAGEGLNNATVVCNTEARVYAASQMSCEVLNPTLQSLYPLSTALNIIRTLQPGFSPIPNTTSYGSEGSVFASLFYSGIEQFSCTAGNCTQTLSSTATKWDCQNLKCACIANTTFCGGGGIVDISGT</sequence>